<dbReference type="RefSeq" id="WP_227181917.1">
    <property type="nucleotide sequence ID" value="NZ_JAJBZT010000012.1"/>
</dbReference>
<accession>A0ABS8DA55</accession>
<feature type="domain" description="GmrSD restriction endonucleases N-terminal" evidence="1">
    <location>
        <begin position="28"/>
        <end position="230"/>
    </location>
</feature>
<evidence type="ECO:0000259" key="1">
    <source>
        <dbReference type="Pfam" id="PF03235"/>
    </source>
</evidence>
<dbReference type="PANTHER" id="PTHR37292:SF2">
    <property type="entry name" value="DUF262 DOMAIN-CONTAINING PROTEIN"/>
    <property type="match status" value="1"/>
</dbReference>
<name>A0ABS8DA55_9NEIS</name>
<dbReference type="Proteomes" id="UP001165395">
    <property type="component" value="Unassembled WGS sequence"/>
</dbReference>
<dbReference type="Pfam" id="PF03235">
    <property type="entry name" value="GmrSD_N"/>
    <property type="match status" value="1"/>
</dbReference>
<proteinExistence type="predicted"/>
<organism evidence="2 3">
    <name type="scientific">Leeia speluncae</name>
    <dbReference type="NCBI Taxonomy" id="2884804"/>
    <lineage>
        <taxon>Bacteria</taxon>
        <taxon>Pseudomonadati</taxon>
        <taxon>Pseudomonadota</taxon>
        <taxon>Betaproteobacteria</taxon>
        <taxon>Neisseriales</taxon>
        <taxon>Leeiaceae</taxon>
        <taxon>Leeia</taxon>
    </lineage>
</organism>
<keyword evidence="3" id="KW-1185">Reference proteome</keyword>
<reference evidence="2" key="1">
    <citation type="submission" date="2021-10" db="EMBL/GenBank/DDBJ databases">
        <title>The complete genome sequence of Leeia sp. TBRC 13508.</title>
        <authorList>
            <person name="Charoenyingcharoen P."/>
            <person name="Yukphan P."/>
        </authorList>
    </citation>
    <scope>NUCLEOTIDE SEQUENCE</scope>
    <source>
        <strain evidence="2">TBRC 13508</strain>
    </source>
</reference>
<gene>
    <name evidence="2" type="ORF">LIN78_16175</name>
</gene>
<protein>
    <submittedName>
        <fullName evidence="2">DUF262 domain-containing protein</fullName>
    </submittedName>
</protein>
<sequence length="555" mass="63320">MVDKEQVEKEDPVVLLRPENNNKKYEALFLEIDSGQIKLPMFQREFVWEKEQSARLIDSILKGYPIGTFIFWKTKEVLRSVKEIGNHPLPETPKGDYAQYILDGQQRITSLFAIRKGIRITKEGKEIDYRDIYVNLDYEPSSDEQIVTSQKDEGKSYVSVHDLLTRKMSDLFKQAGPEKSDLIEEYKAKLTTYDFPTITIKDYPIDVACDVFSRINTGGKPLTLFEIMVAMTYDEAKGFDLALKYAELLNGSDENDDSLAKAKFDTIPEVTVLQAVAAITVESIRAKDILKIRREKFIAKWEPMVSAMFTAVNFIRTKIRVPVSQLLPYSSLLVPFTYFFHKNNNKRPTEIQAKLLAQFFYWVGLNNRYSSATETKIGEDLKKMNQILKEKQPRYSSDELSVESSDISDSWFSAGNSYIKSVLCLLASHKPRNFDDDSDVVLDNSNLKIASSRNYHHFFPKAFVEKKYPSLEPNVIANITLIDAASNNKIRAKAPSSYIAEFKDTNSKLSGSLRSHLIGSPKEFGILNDDYELFLEKRSEAIAGALNDILNPELQ</sequence>
<dbReference type="EMBL" id="JAJBZT010000012">
    <property type="protein sequence ID" value="MCB6185085.1"/>
    <property type="molecule type" value="Genomic_DNA"/>
</dbReference>
<comment type="caution">
    <text evidence="2">The sequence shown here is derived from an EMBL/GenBank/DDBJ whole genome shotgun (WGS) entry which is preliminary data.</text>
</comment>
<evidence type="ECO:0000313" key="3">
    <source>
        <dbReference type="Proteomes" id="UP001165395"/>
    </source>
</evidence>
<dbReference type="PANTHER" id="PTHR37292">
    <property type="entry name" value="VNG6097C"/>
    <property type="match status" value="1"/>
</dbReference>
<evidence type="ECO:0000313" key="2">
    <source>
        <dbReference type="EMBL" id="MCB6185085.1"/>
    </source>
</evidence>
<dbReference type="InterPro" id="IPR004919">
    <property type="entry name" value="GmrSD_N"/>
</dbReference>